<evidence type="ECO:0000313" key="4">
    <source>
        <dbReference type="Proteomes" id="UP000215459"/>
    </source>
</evidence>
<feature type="transmembrane region" description="Helical" evidence="1">
    <location>
        <begin position="143"/>
        <end position="165"/>
    </location>
</feature>
<protein>
    <recommendedName>
        <fullName evidence="2">CAAX prenyl protease 2/Lysostaphin resistance protein A-like domain-containing protein</fullName>
    </recommendedName>
</protein>
<dbReference type="AlphaFoldDB" id="A0A235B2W8"/>
<dbReference type="RefSeq" id="WP_094265861.1">
    <property type="nucleotide sequence ID" value="NZ_NOWF01000014.1"/>
</dbReference>
<evidence type="ECO:0000313" key="3">
    <source>
        <dbReference type="EMBL" id="OYD06309.1"/>
    </source>
</evidence>
<evidence type="ECO:0000256" key="1">
    <source>
        <dbReference type="SAM" id="Phobius"/>
    </source>
</evidence>
<dbReference type="Proteomes" id="UP000215459">
    <property type="component" value="Unassembled WGS sequence"/>
</dbReference>
<dbReference type="GO" id="GO:0080120">
    <property type="term" value="P:CAAX-box protein maturation"/>
    <property type="evidence" value="ECO:0007669"/>
    <property type="project" value="UniProtKB-ARBA"/>
</dbReference>
<proteinExistence type="predicted"/>
<sequence length="336" mass="37966">MSLPHLSQSSPSHREKPFSHILRHLSAWLLCISFFYMIPMEFASLEWEKTSEGLWRVSNGDGTGSLFLLQYLLWMLVTLFAASLFFITGLISGFAEERYHNQGLLSGRDLVYYFSWVQFLTLAFLLPYYAIVPETEAEGGSGGWFGLIAPYIPHILMLGVALWIFRRRLPDLGFRQAKGKKWMWMIGAVGVLYLLLFFFLDALVTLPVAEFFNLELQSWREDSISQGIFQATRMGWISVLGQIALLGLIGPIAEEIVFRGLLMRGMMQKIGTTAGVILSALIFALFHTDIPFLAPLFIMGLILGGLYAVFRNLWAPILFHVVNNTVSVVVDVISKH</sequence>
<feature type="transmembrane region" description="Helical" evidence="1">
    <location>
        <begin position="71"/>
        <end position="91"/>
    </location>
</feature>
<dbReference type="PANTHER" id="PTHR36435:SF1">
    <property type="entry name" value="CAAX AMINO TERMINAL PROTEASE FAMILY PROTEIN"/>
    <property type="match status" value="1"/>
</dbReference>
<dbReference type="GO" id="GO:0004175">
    <property type="term" value="F:endopeptidase activity"/>
    <property type="evidence" value="ECO:0007669"/>
    <property type="project" value="UniProtKB-ARBA"/>
</dbReference>
<name>A0A235B2W8_9BACL</name>
<feature type="domain" description="CAAX prenyl protease 2/Lysostaphin resistance protein A-like" evidence="2">
    <location>
        <begin position="239"/>
        <end position="326"/>
    </location>
</feature>
<feature type="transmembrane region" description="Helical" evidence="1">
    <location>
        <begin position="228"/>
        <end position="249"/>
    </location>
</feature>
<dbReference type="InterPro" id="IPR003675">
    <property type="entry name" value="Rce1/LyrA-like_dom"/>
</dbReference>
<reference evidence="3 4" key="1">
    <citation type="submission" date="2017-07" db="EMBL/GenBank/DDBJ databases">
        <title>The genome sequence of Paludifilum halophilum highlights mechanisms for microbial adaptation to high salt environemnts.</title>
        <authorList>
            <person name="Belbahri L."/>
        </authorList>
    </citation>
    <scope>NUCLEOTIDE SEQUENCE [LARGE SCALE GENOMIC DNA]</scope>
    <source>
        <strain evidence="3 4">DSM 102817</strain>
    </source>
</reference>
<keyword evidence="1" id="KW-1133">Transmembrane helix</keyword>
<organism evidence="3 4">
    <name type="scientific">Paludifilum halophilum</name>
    <dbReference type="NCBI Taxonomy" id="1642702"/>
    <lineage>
        <taxon>Bacteria</taxon>
        <taxon>Bacillati</taxon>
        <taxon>Bacillota</taxon>
        <taxon>Bacilli</taxon>
        <taxon>Bacillales</taxon>
        <taxon>Thermoactinomycetaceae</taxon>
        <taxon>Paludifilum</taxon>
    </lineage>
</organism>
<feature type="transmembrane region" description="Helical" evidence="1">
    <location>
        <begin position="21"/>
        <end position="38"/>
    </location>
</feature>
<dbReference type="EMBL" id="NOWF01000014">
    <property type="protein sequence ID" value="OYD06309.1"/>
    <property type="molecule type" value="Genomic_DNA"/>
</dbReference>
<evidence type="ECO:0000259" key="2">
    <source>
        <dbReference type="Pfam" id="PF02517"/>
    </source>
</evidence>
<accession>A0A235B2W8</accession>
<gene>
    <name evidence="3" type="ORF">CHM34_17265</name>
</gene>
<feature type="transmembrane region" description="Helical" evidence="1">
    <location>
        <begin position="292"/>
        <end position="310"/>
    </location>
</feature>
<feature type="transmembrane region" description="Helical" evidence="1">
    <location>
        <begin position="186"/>
        <end position="208"/>
    </location>
</feature>
<keyword evidence="4" id="KW-1185">Reference proteome</keyword>
<dbReference type="Pfam" id="PF02517">
    <property type="entry name" value="Rce1-like"/>
    <property type="match status" value="1"/>
</dbReference>
<dbReference type="PANTHER" id="PTHR36435">
    <property type="entry name" value="SLR1288 PROTEIN"/>
    <property type="match status" value="1"/>
</dbReference>
<keyword evidence="1" id="KW-0472">Membrane</keyword>
<dbReference type="OrthoDB" id="9782250at2"/>
<keyword evidence="1" id="KW-0812">Transmembrane</keyword>
<feature type="transmembrane region" description="Helical" evidence="1">
    <location>
        <begin position="111"/>
        <end position="131"/>
    </location>
</feature>
<comment type="caution">
    <text evidence="3">The sequence shown here is derived from an EMBL/GenBank/DDBJ whole genome shotgun (WGS) entry which is preliminary data.</text>
</comment>
<feature type="transmembrane region" description="Helical" evidence="1">
    <location>
        <begin position="270"/>
        <end position="286"/>
    </location>
</feature>
<dbReference type="InterPro" id="IPR052710">
    <property type="entry name" value="CAAX_protease"/>
</dbReference>